<evidence type="ECO:0000313" key="8">
    <source>
        <dbReference type="Proteomes" id="UP001139494"/>
    </source>
</evidence>
<gene>
    <name evidence="7" type="ORF">KM295_13845</name>
</gene>
<reference evidence="7" key="1">
    <citation type="journal article" date="2023" name="Front. Microbiol.">
        <title>Genomic-based phylogenetic and metabolic analyses of the genus Natronomonas, and description of Natronomonas aquatica sp. nov.</title>
        <authorList>
            <person name="Garcia-Roldan A."/>
            <person name="Duran-Viseras A."/>
            <person name="de la Haba R.R."/>
            <person name="Corral P."/>
            <person name="Sanchez-Porro C."/>
            <person name="Ventosa A."/>
        </authorList>
    </citation>
    <scope>NUCLEOTIDE SEQUENCE</scope>
    <source>
        <strain evidence="7">F2-12</strain>
    </source>
</reference>
<dbReference type="Pfam" id="PF02775">
    <property type="entry name" value="TPP_enzyme_C"/>
    <property type="match status" value="1"/>
</dbReference>
<dbReference type="Gene3D" id="3.40.50.970">
    <property type="match status" value="1"/>
</dbReference>
<dbReference type="SUPFAM" id="SSF52518">
    <property type="entry name" value="Thiamin diphosphate-binding fold (THDP-binding)"/>
    <property type="match status" value="1"/>
</dbReference>
<protein>
    <recommendedName>
        <fullName evidence="4">sulfopyruvate decarboxylase</fullName>
        <ecNumber evidence="4">4.1.1.79</ecNumber>
    </recommendedName>
</protein>
<dbReference type="InterPro" id="IPR051818">
    <property type="entry name" value="TPP_dependent_decarboxylase"/>
</dbReference>
<dbReference type="GO" id="GO:0050545">
    <property type="term" value="F:sulfopyruvate decarboxylase activity"/>
    <property type="evidence" value="ECO:0007669"/>
    <property type="project" value="UniProtKB-EC"/>
</dbReference>
<dbReference type="AlphaFoldDB" id="A0A9R1CVW6"/>
<keyword evidence="1" id="KW-0174">Coenzyme M biosynthesis</keyword>
<dbReference type="Proteomes" id="UP001139494">
    <property type="component" value="Unassembled WGS sequence"/>
</dbReference>
<dbReference type="GO" id="GO:0019295">
    <property type="term" value="P:coenzyme M biosynthetic process"/>
    <property type="evidence" value="ECO:0007669"/>
    <property type="project" value="UniProtKB-KW"/>
</dbReference>
<dbReference type="EMBL" id="JAHLKM010000028">
    <property type="protein sequence ID" value="MCQ4334536.1"/>
    <property type="molecule type" value="Genomic_DNA"/>
</dbReference>
<organism evidence="7 8">
    <name type="scientific">Natronomonas aquatica</name>
    <dbReference type="NCBI Taxonomy" id="2841590"/>
    <lineage>
        <taxon>Archaea</taxon>
        <taxon>Methanobacteriati</taxon>
        <taxon>Methanobacteriota</taxon>
        <taxon>Stenosarchaea group</taxon>
        <taxon>Halobacteria</taxon>
        <taxon>Halobacteriales</taxon>
        <taxon>Natronomonadaceae</taxon>
        <taxon>Natronomonas</taxon>
    </lineage>
</organism>
<evidence type="ECO:0000256" key="3">
    <source>
        <dbReference type="ARBA" id="ARBA00023239"/>
    </source>
</evidence>
<evidence type="ECO:0000256" key="1">
    <source>
        <dbReference type="ARBA" id="ARBA00022545"/>
    </source>
</evidence>
<evidence type="ECO:0000256" key="4">
    <source>
        <dbReference type="ARBA" id="ARBA00038875"/>
    </source>
</evidence>
<keyword evidence="8" id="KW-1185">Reference proteome</keyword>
<dbReference type="PANTHER" id="PTHR42818">
    <property type="entry name" value="SULFOPYRUVATE DECARBOXYLASE SUBUNIT ALPHA"/>
    <property type="match status" value="1"/>
</dbReference>
<dbReference type="RefSeq" id="WP_256030590.1">
    <property type="nucleotide sequence ID" value="NZ_JAHLKM010000028.1"/>
</dbReference>
<dbReference type="GO" id="GO:0030976">
    <property type="term" value="F:thiamine pyrophosphate binding"/>
    <property type="evidence" value="ECO:0007669"/>
    <property type="project" value="InterPro"/>
</dbReference>
<dbReference type="InterPro" id="IPR029061">
    <property type="entry name" value="THDP-binding"/>
</dbReference>
<keyword evidence="2" id="KW-0210">Decarboxylase</keyword>
<evidence type="ECO:0000256" key="5">
    <source>
        <dbReference type="ARBA" id="ARBA00048551"/>
    </source>
</evidence>
<sequence>MTGEDERDDGDEGRADQFVCTAAVLDVTPDVVAVSNLGVASYVLAGVADRERNFYQWGSMGVTTPTGLGLALAVDDPVVVFEGDGSLLMSLGVLSTLGAVDPPNLTVVVWDNAIYGTTGGQPNHSASTDFVGVAESCGVPATRVRSEDAFEDAYRAATERDRTELIVCAVEPVDPDTRPPFDFAHIKRRVREELAGE</sequence>
<comment type="caution">
    <text evidence="7">The sequence shown here is derived from an EMBL/GenBank/DDBJ whole genome shotgun (WGS) entry which is preliminary data.</text>
</comment>
<comment type="catalytic activity">
    <reaction evidence="5">
        <text>3-sulfopyruvate + H(+) = sulfoacetaldehyde + CO2</text>
        <dbReference type="Rhea" id="RHEA:20948"/>
        <dbReference type="ChEBI" id="CHEBI:15378"/>
        <dbReference type="ChEBI" id="CHEBI:16526"/>
        <dbReference type="ChEBI" id="CHEBI:57940"/>
        <dbReference type="ChEBI" id="CHEBI:58246"/>
        <dbReference type="EC" id="4.1.1.79"/>
    </reaction>
</comment>
<evidence type="ECO:0000256" key="2">
    <source>
        <dbReference type="ARBA" id="ARBA00022793"/>
    </source>
</evidence>
<accession>A0A9R1CVW6</accession>
<proteinExistence type="predicted"/>
<evidence type="ECO:0000259" key="6">
    <source>
        <dbReference type="Pfam" id="PF02775"/>
    </source>
</evidence>
<dbReference type="InterPro" id="IPR011766">
    <property type="entry name" value="TPP_enzyme_TPP-bd"/>
</dbReference>
<dbReference type="PANTHER" id="PTHR42818:SF1">
    <property type="entry name" value="SULFOPYRUVATE DECARBOXYLASE"/>
    <property type="match status" value="1"/>
</dbReference>
<keyword evidence="3" id="KW-0456">Lyase</keyword>
<evidence type="ECO:0000313" key="7">
    <source>
        <dbReference type="EMBL" id="MCQ4334536.1"/>
    </source>
</evidence>
<feature type="domain" description="Thiamine pyrophosphate enzyme TPP-binding" evidence="6">
    <location>
        <begin position="53"/>
        <end position="167"/>
    </location>
</feature>
<dbReference type="EC" id="4.1.1.79" evidence="4"/>
<name>A0A9R1CVW6_9EURY</name>